<proteinExistence type="predicted"/>
<evidence type="ECO:0000313" key="1">
    <source>
        <dbReference type="EMBL" id="GFO22941.1"/>
    </source>
</evidence>
<dbReference type="AlphaFoldDB" id="A0AAV4BR40"/>
<evidence type="ECO:0000313" key="2">
    <source>
        <dbReference type="Proteomes" id="UP000735302"/>
    </source>
</evidence>
<organism evidence="1 2">
    <name type="scientific">Plakobranchus ocellatus</name>
    <dbReference type="NCBI Taxonomy" id="259542"/>
    <lineage>
        <taxon>Eukaryota</taxon>
        <taxon>Metazoa</taxon>
        <taxon>Spiralia</taxon>
        <taxon>Lophotrochozoa</taxon>
        <taxon>Mollusca</taxon>
        <taxon>Gastropoda</taxon>
        <taxon>Heterobranchia</taxon>
        <taxon>Euthyneura</taxon>
        <taxon>Panpulmonata</taxon>
        <taxon>Sacoglossa</taxon>
        <taxon>Placobranchoidea</taxon>
        <taxon>Plakobranchidae</taxon>
        <taxon>Plakobranchus</taxon>
    </lineage>
</organism>
<comment type="caution">
    <text evidence="1">The sequence shown here is derived from an EMBL/GenBank/DDBJ whole genome shotgun (WGS) entry which is preliminary data.</text>
</comment>
<name>A0AAV4BR40_9GAST</name>
<keyword evidence="2" id="KW-1185">Reference proteome</keyword>
<gene>
    <name evidence="1" type="ORF">PoB_004944600</name>
</gene>
<sequence length="109" mass="12375">MQINPSLDNGLEEILTPVWDHGCVLFRQDEAVLIHFEEGRLALAAITCFNVYLFTYLRIDGHHTLEAIFYSILIKTKVTSKSIGFYTIIKASMSACDNFFSFVFVSDDS</sequence>
<protein>
    <submittedName>
        <fullName evidence="1">Uncharacterized protein</fullName>
    </submittedName>
</protein>
<dbReference type="Proteomes" id="UP000735302">
    <property type="component" value="Unassembled WGS sequence"/>
</dbReference>
<accession>A0AAV4BR40</accession>
<reference evidence="1 2" key="1">
    <citation type="journal article" date="2021" name="Elife">
        <title>Chloroplast acquisition without the gene transfer in kleptoplastic sea slugs, Plakobranchus ocellatus.</title>
        <authorList>
            <person name="Maeda T."/>
            <person name="Takahashi S."/>
            <person name="Yoshida T."/>
            <person name="Shimamura S."/>
            <person name="Takaki Y."/>
            <person name="Nagai Y."/>
            <person name="Toyoda A."/>
            <person name="Suzuki Y."/>
            <person name="Arimoto A."/>
            <person name="Ishii H."/>
            <person name="Satoh N."/>
            <person name="Nishiyama T."/>
            <person name="Hasebe M."/>
            <person name="Maruyama T."/>
            <person name="Minagawa J."/>
            <person name="Obokata J."/>
            <person name="Shigenobu S."/>
        </authorList>
    </citation>
    <scope>NUCLEOTIDE SEQUENCE [LARGE SCALE GENOMIC DNA]</scope>
</reference>
<dbReference type="EMBL" id="BLXT01005465">
    <property type="protein sequence ID" value="GFO22941.1"/>
    <property type="molecule type" value="Genomic_DNA"/>
</dbReference>